<comment type="cofactor">
    <cofactor evidence="1 13">
        <name>K(+)</name>
        <dbReference type="ChEBI" id="CHEBI:29103"/>
    </cofactor>
</comment>
<evidence type="ECO:0000313" key="21">
    <source>
        <dbReference type="EMBL" id="HCO27843.1"/>
    </source>
</evidence>
<keyword evidence="4 13" id="KW-0479">Metal-binding</keyword>
<feature type="binding site" evidence="13">
    <location>
        <position position="245"/>
    </location>
    <ligand>
        <name>NAD(+)</name>
        <dbReference type="ChEBI" id="CHEBI:57540"/>
    </ligand>
</feature>
<evidence type="ECO:0000256" key="9">
    <source>
        <dbReference type="ARBA" id="ARBA00023002"/>
    </source>
</evidence>
<dbReference type="FunFam" id="3.20.20.70:FF:000003">
    <property type="entry name" value="GMP reductase"/>
    <property type="match status" value="1"/>
</dbReference>
<feature type="binding site" evidence="13">
    <location>
        <begin position="381"/>
        <end position="385"/>
    </location>
    <ligand>
        <name>IMP</name>
        <dbReference type="ChEBI" id="CHEBI:58053"/>
    </ligand>
</feature>
<dbReference type="InterPro" id="IPR005990">
    <property type="entry name" value="IMP_DH"/>
</dbReference>
<dbReference type="PANTHER" id="PTHR11911">
    <property type="entry name" value="INOSINE-5-MONOPHOSPHATE DEHYDROGENASE RELATED"/>
    <property type="match status" value="1"/>
</dbReference>
<keyword evidence="7 13" id="KW-0658">Purine biosynthesis</keyword>
<evidence type="ECO:0000256" key="12">
    <source>
        <dbReference type="ARBA" id="ARBA00048028"/>
    </source>
</evidence>
<evidence type="ECO:0000256" key="16">
    <source>
        <dbReference type="PIRSR" id="PIRSR000130-4"/>
    </source>
</evidence>
<evidence type="ECO:0000313" key="22">
    <source>
        <dbReference type="EMBL" id="QEG19860.1"/>
    </source>
</evidence>
<evidence type="ECO:0000256" key="10">
    <source>
        <dbReference type="ARBA" id="ARBA00023027"/>
    </source>
</evidence>
<feature type="binding site" description="in other chain" evidence="13 16">
    <location>
        <position position="301"/>
    </location>
    <ligand>
        <name>K(+)</name>
        <dbReference type="ChEBI" id="CHEBI:29103"/>
        <note>ligand shared between two tetrameric partners</note>
    </ligand>
</feature>
<feature type="binding site" evidence="13">
    <location>
        <begin position="334"/>
        <end position="336"/>
    </location>
    <ligand>
        <name>IMP</name>
        <dbReference type="ChEBI" id="CHEBI:58053"/>
    </ligand>
</feature>
<evidence type="ECO:0000256" key="8">
    <source>
        <dbReference type="ARBA" id="ARBA00022958"/>
    </source>
</evidence>
<dbReference type="GO" id="GO:0006177">
    <property type="term" value="P:GMP biosynthetic process"/>
    <property type="evidence" value="ECO:0007669"/>
    <property type="project" value="UniProtKB-UniRule"/>
</dbReference>
<feature type="binding site" description="in other chain" evidence="13 16">
    <location>
        <position position="296"/>
    </location>
    <ligand>
        <name>K(+)</name>
        <dbReference type="ChEBI" id="CHEBI:29103"/>
        <note>ligand shared between two tetrameric partners</note>
    </ligand>
</feature>
<proteinExistence type="inferred from homology"/>
<feature type="binding site" evidence="13">
    <location>
        <position position="299"/>
    </location>
    <ligand>
        <name>IMP</name>
        <dbReference type="ChEBI" id="CHEBI:58053"/>
    </ligand>
</feature>
<comment type="function">
    <text evidence="13">Catalyzes the conversion of inosine 5'-phosphate (IMP) to xanthosine 5'-phosphate (XMP), the first committed and rate-limiting step in the de novo synthesis of guanine nucleotides, and therefore plays an important role in the regulation of cell growth.</text>
</comment>
<dbReference type="EC" id="1.1.1.205" evidence="13 19"/>
<feature type="active site" description="Proton acceptor" evidence="13 14">
    <location>
        <position position="397"/>
    </location>
</feature>
<evidence type="ECO:0000256" key="3">
    <source>
        <dbReference type="ARBA" id="ARBA00011881"/>
    </source>
</evidence>
<feature type="binding site" evidence="13">
    <location>
        <position position="417"/>
    </location>
    <ligand>
        <name>IMP</name>
        <dbReference type="ChEBI" id="CHEBI:58053"/>
    </ligand>
</feature>
<keyword evidence="5" id="KW-0677">Repeat</keyword>
<feature type="active site" description="Thioimidate intermediate" evidence="13 14">
    <location>
        <position position="301"/>
    </location>
</feature>
<dbReference type="Pfam" id="PF00478">
    <property type="entry name" value="IMPDH"/>
    <property type="match status" value="1"/>
</dbReference>
<dbReference type="Pfam" id="PF00571">
    <property type="entry name" value="CBS"/>
    <property type="match status" value="2"/>
</dbReference>
<evidence type="ECO:0000313" key="23">
    <source>
        <dbReference type="Proteomes" id="UP000263642"/>
    </source>
</evidence>
<feature type="domain" description="CBS" evidence="20">
    <location>
        <begin position="94"/>
        <end position="151"/>
    </location>
</feature>
<accession>A0A517XK01</accession>
<dbReference type="Proteomes" id="UP000322887">
    <property type="component" value="Chromosome"/>
</dbReference>
<evidence type="ECO:0000256" key="2">
    <source>
        <dbReference type="ARBA" id="ARBA00005502"/>
    </source>
</evidence>
<dbReference type="RefSeq" id="WP_002645421.1">
    <property type="nucleotide sequence ID" value="NZ_CAXBMG010000028.1"/>
</dbReference>
<comment type="pathway">
    <text evidence="13 19">Purine metabolism; XMP biosynthesis via de novo pathway; XMP from IMP: step 1/1.</text>
</comment>
<keyword evidence="9 13" id="KW-0560">Oxidoreductase</keyword>
<gene>
    <name evidence="13 22" type="primary">guaB</name>
    <name evidence="21" type="ORF">DIT97_34420</name>
    <name evidence="22" type="ORF">GmarT_57670</name>
</gene>
<comment type="caution">
    <text evidence="13">Lacks conserved residue(s) required for the propagation of feature annotation.</text>
</comment>
<protein>
    <recommendedName>
        <fullName evidence="13 19">Inosine-5'-monophosphate dehydrogenase</fullName>
        <shortName evidence="13">IMP dehydrogenase</shortName>
        <shortName evidence="13">IMPD</shortName>
        <shortName evidence="13">IMPDH</shortName>
        <ecNumber evidence="13 19">1.1.1.205</ecNumber>
    </recommendedName>
</protein>
<evidence type="ECO:0000256" key="17">
    <source>
        <dbReference type="PROSITE-ProRule" id="PRU00703"/>
    </source>
</evidence>
<keyword evidence="10 13" id="KW-0520">NAD</keyword>
<evidence type="ECO:0000256" key="5">
    <source>
        <dbReference type="ARBA" id="ARBA00022737"/>
    </source>
</evidence>
<evidence type="ECO:0000256" key="6">
    <source>
        <dbReference type="ARBA" id="ARBA00022749"/>
    </source>
</evidence>
<dbReference type="SUPFAM" id="SSF54631">
    <property type="entry name" value="CBS-domain pair"/>
    <property type="match status" value="1"/>
</dbReference>
<dbReference type="AlphaFoldDB" id="A0A3D3RG83"/>
<keyword evidence="11 17" id="KW-0129">CBS domain</keyword>
<comment type="subunit">
    <text evidence="3 13">Homotetramer.</text>
</comment>
<dbReference type="HAMAP" id="MF_01964">
    <property type="entry name" value="IMPDH"/>
    <property type="match status" value="1"/>
</dbReference>
<dbReference type="GO" id="GO:0006183">
    <property type="term" value="P:GTP biosynthetic process"/>
    <property type="evidence" value="ECO:0007669"/>
    <property type="project" value="TreeGrafter"/>
</dbReference>
<feature type="binding site" evidence="13">
    <location>
        <position position="471"/>
    </location>
    <ligand>
        <name>K(+)</name>
        <dbReference type="ChEBI" id="CHEBI:29103"/>
        <note>ligand shared between two tetrameric partners</note>
    </ligand>
</feature>
<dbReference type="SUPFAM" id="SSF51412">
    <property type="entry name" value="Inosine monophosphate dehydrogenase (IMPDH)"/>
    <property type="match status" value="1"/>
</dbReference>
<dbReference type="GeneID" id="98650188"/>
<comment type="catalytic activity">
    <reaction evidence="12 13 19">
        <text>IMP + NAD(+) + H2O = XMP + NADH + H(+)</text>
        <dbReference type="Rhea" id="RHEA:11708"/>
        <dbReference type="ChEBI" id="CHEBI:15377"/>
        <dbReference type="ChEBI" id="CHEBI:15378"/>
        <dbReference type="ChEBI" id="CHEBI:57464"/>
        <dbReference type="ChEBI" id="CHEBI:57540"/>
        <dbReference type="ChEBI" id="CHEBI:57945"/>
        <dbReference type="ChEBI" id="CHEBI:58053"/>
        <dbReference type="EC" id="1.1.1.205"/>
    </reaction>
</comment>
<feature type="binding site" evidence="13">
    <location>
        <begin position="357"/>
        <end position="358"/>
    </location>
    <ligand>
        <name>IMP</name>
        <dbReference type="ChEBI" id="CHEBI:58053"/>
    </ligand>
</feature>
<comment type="activity regulation">
    <text evidence="13">Mycophenolic acid (MPA) is a non-competitive inhibitor that prevents formation of the closed enzyme conformation by binding to the same site as the amobile flap. In contrast, mizoribine monophosphate (MZP) is a competitive inhibitor that induces the closed conformation. MPA is a potent inhibitor of mammalian IMPDHs but a poor inhibitor of the bacterial enzymes. MZP is a more potent inhibitor of bacterial IMPDH.</text>
</comment>
<dbReference type="CDD" id="cd00381">
    <property type="entry name" value="IMPDH"/>
    <property type="match status" value="1"/>
</dbReference>
<evidence type="ECO:0000256" key="7">
    <source>
        <dbReference type="ARBA" id="ARBA00022755"/>
    </source>
</evidence>
<dbReference type="GO" id="GO:0046872">
    <property type="term" value="F:metal ion binding"/>
    <property type="evidence" value="ECO:0007669"/>
    <property type="project" value="UniProtKB-UniRule"/>
</dbReference>
<dbReference type="PROSITE" id="PS51371">
    <property type="entry name" value="CBS"/>
    <property type="match status" value="2"/>
</dbReference>
<feature type="domain" description="CBS" evidence="20">
    <location>
        <begin position="153"/>
        <end position="210"/>
    </location>
</feature>
<dbReference type="InterPro" id="IPR015875">
    <property type="entry name" value="IMP_DH/GMP_Rdtase_CS"/>
</dbReference>
<organism evidence="21 23">
    <name type="scientific">Gimesia maris</name>
    <dbReference type="NCBI Taxonomy" id="122"/>
    <lineage>
        <taxon>Bacteria</taxon>
        <taxon>Pseudomonadati</taxon>
        <taxon>Planctomycetota</taxon>
        <taxon>Planctomycetia</taxon>
        <taxon>Planctomycetales</taxon>
        <taxon>Planctomycetaceae</taxon>
        <taxon>Gimesia</taxon>
    </lineage>
</organism>
<dbReference type="Gene3D" id="3.20.20.70">
    <property type="entry name" value="Aldolase class I"/>
    <property type="match status" value="1"/>
</dbReference>
<name>A0A3D3RG83_9PLAN</name>
<dbReference type="NCBIfam" id="TIGR01302">
    <property type="entry name" value="IMP_dehydrog"/>
    <property type="match status" value="1"/>
</dbReference>
<comment type="similarity">
    <text evidence="2 13 18">Belongs to the IMPDH/GMPR family.</text>
</comment>
<dbReference type="InterPro" id="IPR046342">
    <property type="entry name" value="CBS_dom_sf"/>
</dbReference>
<dbReference type="Proteomes" id="UP000263642">
    <property type="component" value="Unassembled WGS sequence"/>
</dbReference>
<evidence type="ECO:0000256" key="18">
    <source>
        <dbReference type="RuleBase" id="RU003927"/>
    </source>
</evidence>
<dbReference type="GO" id="GO:0003938">
    <property type="term" value="F:IMP dehydrogenase activity"/>
    <property type="evidence" value="ECO:0007669"/>
    <property type="project" value="UniProtKB-UniRule"/>
</dbReference>
<evidence type="ECO:0000313" key="24">
    <source>
        <dbReference type="Proteomes" id="UP000322887"/>
    </source>
</evidence>
<dbReference type="CDD" id="cd04601">
    <property type="entry name" value="CBS_pair_IMPDH"/>
    <property type="match status" value="1"/>
</dbReference>
<dbReference type="PANTHER" id="PTHR11911:SF111">
    <property type="entry name" value="INOSINE-5'-MONOPHOSPHATE DEHYDROGENASE"/>
    <property type="match status" value="1"/>
</dbReference>
<feature type="binding site" evidence="13 15">
    <location>
        <begin position="294"/>
        <end position="296"/>
    </location>
    <ligand>
        <name>NAD(+)</name>
        <dbReference type="ChEBI" id="CHEBI:57540"/>
    </ligand>
</feature>
<evidence type="ECO:0000256" key="11">
    <source>
        <dbReference type="ARBA" id="ARBA00023122"/>
    </source>
</evidence>
<dbReference type="InterPro" id="IPR013785">
    <property type="entry name" value="Aldolase_TIM"/>
</dbReference>
<dbReference type="GO" id="GO:0000166">
    <property type="term" value="F:nucleotide binding"/>
    <property type="evidence" value="ECO:0007669"/>
    <property type="project" value="UniProtKB-UniRule"/>
</dbReference>
<evidence type="ECO:0000256" key="14">
    <source>
        <dbReference type="PIRSR" id="PIRSR000130-1"/>
    </source>
</evidence>
<evidence type="ECO:0000256" key="4">
    <source>
        <dbReference type="ARBA" id="ARBA00022723"/>
    </source>
</evidence>
<reference evidence="22 24" key="2">
    <citation type="submission" date="2019-08" db="EMBL/GenBank/DDBJ databases">
        <title>Deep-cultivation of Planctomycetes and their phenomic and genomic characterization uncovers novel biology.</title>
        <authorList>
            <person name="Wiegand S."/>
            <person name="Jogler M."/>
            <person name="Boedeker C."/>
            <person name="Pinto D."/>
            <person name="Vollmers J."/>
            <person name="Rivas-Marin E."/>
            <person name="Kohn T."/>
            <person name="Peeters S.H."/>
            <person name="Heuer A."/>
            <person name="Rast P."/>
            <person name="Oberbeckmann S."/>
            <person name="Bunk B."/>
            <person name="Jeske O."/>
            <person name="Meyerdierks A."/>
            <person name="Storesund J.E."/>
            <person name="Kallscheuer N."/>
            <person name="Luecker S."/>
            <person name="Lage O.M."/>
            <person name="Pohl T."/>
            <person name="Merkel B.J."/>
            <person name="Hornburger P."/>
            <person name="Mueller R.-W."/>
            <person name="Bruemmer F."/>
            <person name="Labrenz M."/>
            <person name="Spormann A.M."/>
            <person name="Op den Camp H."/>
            <person name="Overmann J."/>
            <person name="Amann R."/>
            <person name="Jetten M.S.M."/>
            <person name="Mascher T."/>
            <person name="Medema M.H."/>
            <person name="Devos D.P."/>
            <person name="Kaster A.-K."/>
            <person name="Ovreas L."/>
            <person name="Rohde M."/>
            <person name="Galperin M.Y."/>
            <person name="Jogler C."/>
        </authorList>
    </citation>
    <scope>NUCLEOTIDE SEQUENCE [LARGE SCALE GENOMIC DNA]</scope>
    <source>
        <strain evidence="22 24">DSM 8797</strain>
    </source>
</reference>
<dbReference type="InterPro" id="IPR001093">
    <property type="entry name" value="IMP_DH_GMPRt"/>
</dbReference>
<feature type="binding site" description="in other chain" evidence="13 16">
    <location>
        <position position="298"/>
    </location>
    <ligand>
        <name>K(+)</name>
        <dbReference type="ChEBI" id="CHEBI:29103"/>
        <note>ligand shared between two tetrameric partners</note>
    </ligand>
</feature>
<evidence type="ECO:0000256" key="15">
    <source>
        <dbReference type="PIRSR" id="PIRSR000130-3"/>
    </source>
</evidence>
<dbReference type="PROSITE" id="PS00487">
    <property type="entry name" value="IMP_DH_GMP_RED"/>
    <property type="match status" value="1"/>
</dbReference>
<keyword evidence="24" id="KW-1185">Reference proteome</keyword>
<evidence type="ECO:0000259" key="20">
    <source>
        <dbReference type="PROSITE" id="PS51371"/>
    </source>
</evidence>
<dbReference type="EMBL" id="CP042910">
    <property type="protein sequence ID" value="QEG19860.1"/>
    <property type="molecule type" value="Genomic_DNA"/>
</dbReference>
<dbReference type="EMBL" id="DQAY01000211">
    <property type="protein sequence ID" value="HCO27843.1"/>
    <property type="molecule type" value="Genomic_DNA"/>
</dbReference>
<dbReference type="InterPro" id="IPR000644">
    <property type="entry name" value="CBS_dom"/>
</dbReference>
<evidence type="ECO:0000256" key="19">
    <source>
        <dbReference type="RuleBase" id="RU003928"/>
    </source>
</evidence>
<sequence>MEDRIICQGITFDDVLLQPAYSEIMPSEVSVATQLTRNIPLNVPIISSPMDTVTESDMAIGMAQEGGIGIIHKNMTAEQQAMLVDVVKRSEHGVIVDPVTLPPEATVAEAAEIMKRRNIGGVPVTKNGKLVGILTSRDLRFLDTPDKSISEVMTKDKLVTAKEDTTLEAAQRILLENKVEKLLLVDENYQLKGLITIKDIDKTMQFPLASKDSRGRLRVGAAVGVRDYERAALLIEKGVDLLVVDSAHGHSGNVIETVREIKKQWDIDVVAGNVATEQGARDLADAGADAVKVGIGPGSICTTRIISGVGVPQLTAISNAAKALEGSGIPVIADGGIRYSGDIAKALAAGAHTVMLGGLLAGLDESPGELILYQGRSFKRYRGMGSMGAMVKGSSERYRQSSINQDGKDTAKKLVPEGVEGRVPYKGPLQNLLYQLVGGLRAGMGYLGVQSIAEMRTEARFIQVSAATVRENHPHDIAVTQEAPNYTAEHSPME</sequence>
<dbReference type="PIRSF" id="PIRSF000130">
    <property type="entry name" value="IMPDH"/>
    <property type="match status" value="1"/>
</dbReference>
<feature type="binding site" evidence="15">
    <location>
        <begin position="245"/>
        <end position="247"/>
    </location>
    <ligand>
        <name>NAD(+)</name>
        <dbReference type="ChEBI" id="CHEBI:57540"/>
    </ligand>
</feature>
<keyword evidence="8 13" id="KW-0630">Potassium</keyword>
<dbReference type="SMART" id="SM01240">
    <property type="entry name" value="IMPDH"/>
    <property type="match status" value="1"/>
</dbReference>
<accession>A0A3D3RG83</accession>
<reference evidence="21 23" key="1">
    <citation type="journal article" date="2018" name="Nat. Biotechnol.">
        <title>A standardized bacterial taxonomy based on genome phylogeny substantially revises the tree of life.</title>
        <authorList>
            <person name="Parks D.H."/>
            <person name="Chuvochina M."/>
            <person name="Waite D.W."/>
            <person name="Rinke C."/>
            <person name="Skarshewski A."/>
            <person name="Chaumeil P.A."/>
            <person name="Hugenholtz P."/>
        </authorList>
    </citation>
    <scope>NUCLEOTIDE SEQUENCE [LARGE SCALE GENOMIC DNA]</scope>
    <source>
        <strain evidence="21">UBA9375</strain>
    </source>
</reference>
<feature type="binding site" evidence="13">
    <location>
        <position position="473"/>
    </location>
    <ligand>
        <name>K(+)</name>
        <dbReference type="ChEBI" id="CHEBI:29103"/>
        <note>ligand shared between two tetrameric partners</note>
    </ligand>
</feature>
<dbReference type="UniPathway" id="UPA00601">
    <property type="reaction ID" value="UER00295"/>
</dbReference>
<dbReference type="SMART" id="SM00116">
    <property type="entry name" value="CBS"/>
    <property type="match status" value="2"/>
</dbReference>
<evidence type="ECO:0000256" key="13">
    <source>
        <dbReference type="HAMAP-Rule" id="MF_01964"/>
    </source>
</evidence>
<keyword evidence="6 13" id="KW-0332">GMP biosynthesis</keyword>
<evidence type="ECO:0000256" key="1">
    <source>
        <dbReference type="ARBA" id="ARBA00001958"/>
    </source>
</evidence>